<keyword evidence="1 3" id="KW-0479">Metal-binding</keyword>
<proteinExistence type="inferred from homology"/>
<dbReference type="PROSITE" id="PS51471">
    <property type="entry name" value="FE2OG_OXY"/>
    <property type="match status" value="1"/>
</dbReference>
<dbReference type="Gramene" id="Pp3c18_7530V3.1">
    <property type="protein sequence ID" value="Pp3c18_7530V3.1"/>
    <property type="gene ID" value="Pp3c18_7530"/>
</dbReference>
<keyword evidence="3" id="KW-0560">Oxidoreductase</keyword>
<dbReference type="InterPro" id="IPR005123">
    <property type="entry name" value="Oxoglu/Fe-dep_dioxygenase_dom"/>
</dbReference>
<dbReference type="EnsemblPlants" id="Pp3c18_7530V3.3">
    <property type="protein sequence ID" value="Pp3c18_7530V3.3"/>
    <property type="gene ID" value="Pp3c18_7530"/>
</dbReference>
<accession>A0A2K1J088</accession>
<reference evidence="6" key="3">
    <citation type="submission" date="2020-12" db="UniProtKB">
        <authorList>
            <consortium name="EnsemblPlants"/>
        </authorList>
    </citation>
    <scope>IDENTIFICATION</scope>
</reference>
<gene>
    <name evidence="6" type="primary">LOC112295615</name>
    <name evidence="5" type="ORF">PHYPA_022845</name>
</gene>
<reference evidence="5 7" key="1">
    <citation type="journal article" date="2008" name="Science">
        <title>The Physcomitrella genome reveals evolutionary insights into the conquest of land by plants.</title>
        <authorList>
            <person name="Rensing S."/>
            <person name="Lang D."/>
            <person name="Zimmer A."/>
            <person name="Terry A."/>
            <person name="Salamov A."/>
            <person name="Shapiro H."/>
            <person name="Nishiyama T."/>
            <person name="Perroud P.-F."/>
            <person name="Lindquist E."/>
            <person name="Kamisugi Y."/>
            <person name="Tanahashi T."/>
            <person name="Sakakibara K."/>
            <person name="Fujita T."/>
            <person name="Oishi K."/>
            <person name="Shin-I T."/>
            <person name="Kuroki Y."/>
            <person name="Toyoda A."/>
            <person name="Suzuki Y."/>
            <person name="Hashimoto A."/>
            <person name="Yamaguchi K."/>
            <person name="Sugano A."/>
            <person name="Kohara Y."/>
            <person name="Fujiyama A."/>
            <person name="Anterola A."/>
            <person name="Aoki S."/>
            <person name="Ashton N."/>
            <person name="Barbazuk W.B."/>
            <person name="Barker E."/>
            <person name="Bennetzen J."/>
            <person name="Bezanilla M."/>
            <person name="Blankenship R."/>
            <person name="Cho S.H."/>
            <person name="Dutcher S."/>
            <person name="Estelle M."/>
            <person name="Fawcett J.A."/>
            <person name="Gundlach H."/>
            <person name="Hanada K."/>
            <person name="Heyl A."/>
            <person name="Hicks K.A."/>
            <person name="Hugh J."/>
            <person name="Lohr M."/>
            <person name="Mayer K."/>
            <person name="Melkozernov A."/>
            <person name="Murata T."/>
            <person name="Nelson D."/>
            <person name="Pils B."/>
            <person name="Prigge M."/>
            <person name="Reiss B."/>
            <person name="Renner T."/>
            <person name="Rombauts S."/>
            <person name="Rushton P."/>
            <person name="Sanderfoot A."/>
            <person name="Schween G."/>
            <person name="Shiu S.-H."/>
            <person name="Stueber K."/>
            <person name="Theodoulou F.L."/>
            <person name="Tu H."/>
            <person name="Van de Peer Y."/>
            <person name="Verrier P.J."/>
            <person name="Waters E."/>
            <person name="Wood A."/>
            <person name="Yang L."/>
            <person name="Cove D."/>
            <person name="Cuming A."/>
            <person name="Hasebe M."/>
            <person name="Lucas S."/>
            <person name="Mishler D.B."/>
            <person name="Reski R."/>
            <person name="Grigoriev I."/>
            <person name="Quatrano R.S."/>
            <person name="Boore J.L."/>
        </authorList>
    </citation>
    <scope>NUCLEOTIDE SEQUENCE [LARGE SCALE GENOMIC DNA]</scope>
    <source>
        <strain evidence="6 7">cv. Gransden 2004</strain>
    </source>
</reference>
<dbReference type="InterPro" id="IPR044861">
    <property type="entry name" value="IPNS-like_FE2OG_OXY"/>
</dbReference>
<dbReference type="Pfam" id="PF03171">
    <property type="entry name" value="2OG-FeII_Oxy"/>
    <property type="match status" value="1"/>
</dbReference>
<comment type="similarity">
    <text evidence="3">Belongs to the iron/ascorbate-dependent oxidoreductase family.</text>
</comment>
<dbReference type="Pfam" id="PF14226">
    <property type="entry name" value="DIOX_N"/>
    <property type="match status" value="1"/>
</dbReference>
<dbReference type="SUPFAM" id="SSF51197">
    <property type="entry name" value="Clavaminate synthase-like"/>
    <property type="match status" value="1"/>
</dbReference>
<evidence type="ECO:0000313" key="7">
    <source>
        <dbReference type="Proteomes" id="UP000006727"/>
    </source>
</evidence>
<dbReference type="OMA" id="MSLELCA"/>
<dbReference type="GeneID" id="112295615"/>
<dbReference type="EnsemblPlants" id="Pp3c18_7530V3.4">
    <property type="protein sequence ID" value="Pp3c18_7530V3.4"/>
    <property type="gene ID" value="Pp3c18_7530"/>
</dbReference>
<evidence type="ECO:0000313" key="5">
    <source>
        <dbReference type="EMBL" id="PNR34946.1"/>
    </source>
</evidence>
<dbReference type="PRINTS" id="PR00682">
    <property type="entry name" value="IPNSYNTHASE"/>
</dbReference>
<sequence length="383" mass="43453">MGQLGNIPSSWNTDSEAFILVSEHRPNLGPNLEADDIPVINLAPFFDVIGVEAEGENWSAIGAVVEHSKDPTLRSLVAEIGNACAEWGFFQVVDHKISPELLRKVMEAAKGFFSLPLEEKKKVGRSFERPLGYNDSELTKNARDWKEVFDWAPLGYYEMPETVDSDYRSGRYSNTTLKSYNQWPAMPDGFREACETYTEAVVHLSGLLLGLISVSLGLPYDVLHHYFDKDNTIQARLNHYPHCPLADLVCGVNRHVDSGALTVLAQDSVGGLQVKRKDGQWVAVKPREDAFVVNVGAILQVWSNDKYRGVEHRVSVNERKERFSIPVFYDPSIKTDVFPLPQLLDEEHPAQYQSYNWGFFRRTRNNGNFKQLGENIQIHHYRI</sequence>
<evidence type="ECO:0000256" key="1">
    <source>
        <dbReference type="ARBA" id="ARBA00022723"/>
    </source>
</evidence>
<dbReference type="InterPro" id="IPR050231">
    <property type="entry name" value="Iron_ascorbate_oxido_reductase"/>
</dbReference>
<evidence type="ECO:0000256" key="3">
    <source>
        <dbReference type="RuleBase" id="RU003682"/>
    </source>
</evidence>
<evidence type="ECO:0000313" key="6">
    <source>
        <dbReference type="EnsemblPlants" id="Pp3c18_7530V3.1"/>
    </source>
</evidence>
<dbReference type="OrthoDB" id="288590at2759"/>
<keyword evidence="2 3" id="KW-0408">Iron</keyword>
<dbReference type="GO" id="GO:0016491">
    <property type="term" value="F:oxidoreductase activity"/>
    <property type="evidence" value="ECO:0007669"/>
    <property type="project" value="UniProtKB-KW"/>
</dbReference>
<dbReference type="InterPro" id="IPR027443">
    <property type="entry name" value="IPNS-like_sf"/>
</dbReference>
<organism evidence="5">
    <name type="scientific">Physcomitrium patens</name>
    <name type="common">Spreading-leaved earth moss</name>
    <name type="synonym">Physcomitrella patens</name>
    <dbReference type="NCBI Taxonomy" id="3218"/>
    <lineage>
        <taxon>Eukaryota</taxon>
        <taxon>Viridiplantae</taxon>
        <taxon>Streptophyta</taxon>
        <taxon>Embryophyta</taxon>
        <taxon>Bryophyta</taxon>
        <taxon>Bryophytina</taxon>
        <taxon>Bryopsida</taxon>
        <taxon>Funariidae</taxon>
        <taxon>Funariales</taxon>
        <taxon>Funariaceae</taxon>
        <taxon>Physcomitrium</taxon>
    </lineage>
</organism>
<protein>
    <recommendedName>
        <fullName evidence="4">Fe2OG dioxygenase domain-containing protein</fullName>
    </recommendedName>
</protein>
<dbReference type="PANTHER" id="PTHR47990">
    <property type="entry name" value="2-OXOGLUTARATE (2OG) AND FE(II)-DEPENDENT OXYGENASE SUPERFAMILY PROTEIN-RELATED"/>
    <property type="match status" value="1"/>
</dbReference>
<dbReference type="Gramene" id="Pp3c18_7530V3.3">
    <property type="protein sequence ID" value="Pp3c18_7530V3.3"/>
    <property type="gene ID" value="Pp3c18_7530"/>
</dbReference>
<dbReference type="GO" id="GO:0046872">
    <property type="term" value="F:metal ion binding"/>
    <property type="evidence" value="ECO:0007669"/>
    <property type="project" value="UniProtKB-KW"/>
</dbReference>
<dbReference type="AlphaFoldDB" id="A0A2K1J088"/>
<evidence type="ECO:0000256" key="2">
    <source>
        <dbReference type="ARBA" id="ARBA00023004"/>
    </source>
</evidence>
<dbReference type="FunFam" id="2.60.120.330:FF:000012">
    <property type="entry name" value="Gibberellin 20 oxidase 1"/>
    <property type="match status" value="1"/>
</dbReference>
<dbReference type="Proteomes" id="UP000006727">
    <property type="component" value="Chromosome 18"/>
</dbReference>
<feature type="domain" description="Fe2OG dioxygenase" evidence="4">
    <location>
        <begin position="231"/>
        <end position="331"/>
    </location>
</feature>
<dbReference type="Gramene" id="Pp3c18_7530V3.2">
    <property type="protein sequence ID" value="Pp3c18_7530V3.2"/>
    <property type="gene ID" value="Pp3c18_7530"/>
</dbReference>
<dbReference type="EnsemblPlants" id="Pp3c18_7530V3.1">
    <property type="protein sequence ID" value="Pp3c18_7530V3.1"/>
    <property type="gene ID" value="Pp3c18_7530"/>
</dbReference>
<keyword evidence="7" id="KW-1185">Reference proteome</keyword>
<dbReference type="InterPro" id="IPR026992">
    <property type="entry name" value="DIOX_N"/>
</dbReference>
<evidence type="ECO:0000259" key="4">
    <source>
        <dbReference type="PROSITE" id="PS51471"/>
    </source>
</evidence>
<dbReference type="Gramene" id="Pp3c18_7530V3.4">
    <property type="protein sequence ID" value="Pp3c18_7530V3.4"/>
    <property type="gene ID" value="Pp3c18_7530"/>
</dbReference>
<dbReference type="EMBL" id="ABEU02000018">
    <property type="protein sequence ID" value="PNR34946.1"/>
    <property type="molecule type" value="Genomic_DNA"/>
</dbReference>
<dbReference type="PaxDb" id="3218-PP1S299_43V6.1"/>
<dbReference type="Gene3D" id="2.60.120.330">
    <property type="entry name" value="B-lactam Antibiotic, Isopenicillin N Synthase, Chain"/>
    <property type="match status" value="1"/>
</dbReference>
<name>A0A2K1J088_PHYPA</name>
<dbReference type="RefSeq" id="XP_024403197.1">
    <property type="nucleotide sequence ID" value="XM_024547429.2"/>
</dbReference>
<dbReference type="EnsemblPlants" id="Pp3c18_7530V3.2">
    <property type="protein sequence ID" value="Pp3c18_7530V3.2"/>
    <property type="gene ID" value="Pp3c18_7530"/>
</dbReference>
<reference evidence="5 7" key="2">
    <citation type="journal article" date="2018" name="Plant J.">
        <title>The Physcomitrella patens chromosome-scale assembly reveals moss genome structure and evolution.</title>
        <authorList>
            <person name="Lang D."/>
            <person name="Ullrich K.K."/>
            <person name="Murat F."/>
            <person name="Fuchs J."/>
            <person name="Jenkins J."/>
            <person name="Haas F.B."/>
            <person name="Piednoel M."/>
            <person name="Gundlach H."/>
            <person name="Van Bel M."/>
            <person name="Meyberg R."/>
            <person name="Vives C."/>
            <person name="Morata J."/>
            <person name="Symeonidi A."/>
            <person name="Hiss M."/>
            <person name="Muchero W."/>
            <person name="Kamisugi Y."/>
            <person name="Saleh O."/>
            <person name="Blanc G."/>
            <person name="Decker E.L."/>
            <person name="van Gessel N."/>
            <person name="Grimwood J."/>
            <person name="Hayes R.D."/>
            <person name="Graham S.W."/>
            <person name="Gunter L.E."/>
            <person name="McDaniel S.F."/>
            <person name="Hoernstein S.N.W."/>
            <person name="Larsson A."/>
            <person name="Li F.W."/>
            <person name="Perroud P.F."/>
            <person name="Phillips J."/>
            <person name="Ranjan P."/>
            <person name="Rokshar D.S."/>
            <person name="Rothfels C.J."/>
            <person name="Schneider L."/>
            <person name="Shu S."/>
            <person name="Stevenson D.W."/>
            <person name="Thummler F."/>
            <person name="Tillich M."/>
            <person name="Villarreal Aguilar J.C."/>
            <person name="Widiez T."/>
            <person name="Wong G.K."/>
            <person name="Wymore A."/>
            <person name="Zhang Y."/>
            <person name="Zimmer A.D."/>
            <person name="Quatrano R.S."/>
            <person name="Mayer K.F.X."/>
            <person name="Goodstein D."/>
            <person name="Casacuberta J.M."/>
            <person name="Vandepoele K."/>
            <person name="Reski R."/>
            <person name="Cuming A.C."/>
            <person name="Tuskan G.A."/>
            <person name="Maumus F."/>
            <person name="Salse J."/>
            <person name="Schmutz J."/>
            <person name="Rensing S.A."/>
        </authorList>
    </citation>
    <scope>NUCLEOTIDE SEQUENCE [LARGE SCALE GENOMIC DNA]</scope>
    <source>
        <strain evidence="6 7">cv. Gransden 2004</strain>
    </source>
</reference>
<dbReference type="RefSeq" id="XP_024403196.1">
    <property type="nucleotide sequence ID" value="XM_024547428.2"/>
</dbReference>